<dbReference type="Pfam" id="PF13671">
    <property type="entry name" value="AAA_33"/>
    <property type="match status" value="1"/>
</dbReference>
<dbReference type="STRING" id="105231.A0A1Y1I4Q7"/>
<dbReference type="OrthoDB" id="342190at2759"/>
<name>A0A1Y1I4Q7_KLENI</name>
<dbReference type="PANTHER" id="PTHR37807:SF3">
    <property type="entry name" value="OS07G0160300 PROTEIN"/>
    <property type="match status" value="1"/>
</dbReference>
<dbReference type="OMA" id="HKPSTWQ"/>
<dbReference type="PANTHER" id="PTHR37807">
    <property type="entry name" value="OS07G0160300 PROTEIN"/>
    <property type="match status" value="1"/>
</dbReference>
<dbReference type="InterPro" id="IPR027417">
    <property type="entry name" value="P-loop_NTPase"/>
</dbReference>
<protein>
    <submittedName>
        <fullName evidence="1">Uncharacterized protein</fullName>
    </submittedName>
</protein>
<reference evidence="1 2" key="1">
    <citation type="journal article" date="2014" name="Nat. Commun.">
        <title>Klebsormidium flaccidum genome reveals primary factors for plant terrestrial adaptation.</title>
        <authorList>
            <person name="Hori K."/>
            <person name="Maruyama F."/>
            <person name="Fujisawa T."/>
            <person name="Togashi T."/>
            <person name="Yamamoto N."/>
            <person name="Seo M."/>
            <person name="Sato S."/>
            <person name="Yamada T."/>
            <person name="Mori H."/>
            <person name="Tajima N."/>
            <person name="Moriyama T."/>
            <person name="Ikeuchi M."/>
            <person name="Watanabe M."/>
            <person name="Wada H."/>
            <person name="Kobayashi K."/>
            <person name="Saito M."/>
            <person name="Masuda T."/>
            <person name="Sasaki-Sekimoto Y."/>
            <person name="Mashiguchi K."/>
            <person name="Awai K."/>
            <person name="Shimojima M."/>
            <person name="Masuda S."/>
            <person name="Iwai M."/>
            <person name="Nobusawa T."/>
            <person name="Narise T."/>
            <person name="Kondo S."/>
            <person name="Saito H."/>
            <person name="Sato R."/>
            <person name="Murakawa M."/>
            <person name="Ihara Y."/>
            <person name="Oshima-Yamada Y."/>
            <person name="Ohtaka K."/>
            <person name="Satoh M."/>
            <person name="Sonobe K."/>
            <person name="Ishii M."/>
            <person name="Ohtani R."/>
            <person name="Kanamori-Sato M."/>
            <person name="Honoki R."/>
            <person name="Miyazaki D."/>
            <person name="Mochizuki H."/>
            <person name="Umetsu J."/>
            <person name="Higashi K."/>
            <person name="Shibata D."/>
            <person name="Kamiya Y."/>
            <person name="Sato N."/>
            <person name="Nakamura Y."/>
            <person name="Tabata S."/>
            <person name="Ida S."/>
            <person name="Kurokawa K."/>
            <person name="Ohta H."/>
        </authorList>
    </citation>
    <scope>NUCLEOTIDE SEQUENCE [LARGE SCALE GENOMIC DNA]</scope>
    <source>
        <strain evidence="1 2">NIES-2285</strain>
    </source>
</reference>
<dbReference type="EMBL" id="DF237210">
    <property type="protein sequence ID" value="GAQ85925.1"/>
    <property type="molecule type" value="Genomic_DNA"/>
</dbReference>
<sequence length="210" mass="22784">MAGDCLLVLMKGHPGTGKSTLARALARALCCPLIDKDDVRDCTMHLEALEDASSSTSNPPRSGDIPATILNDLSYQVMWRIAATQLSLGLTVIVDSPLSSLQRFQEAEQSAAATGARILVIECAPSKEEVWKERVERRAAAAAQSASSSGWHKPSTWADIEVLMSRYQGCWNYDVGLNPKLTLDTGDFVISPEQLLTQALDFVRTYAAKS</sequence>
<evidence type="ECO:0000313" key="1">
    <source>
        <dbReference type="EMBL" id="GAQ85925.1"/>
    </source>
</evidence>
<dbReference type="Gene3D" id="3.40.50.300">
    <property type="entry name" value="P-loop containing nucleotide triphosphate hydrolases"/>
    <property type="match status" value="1"/>
</dbReference>
<gene>
    <name evidence="1" type="ORF">KFL_002610110</name>
</gene>
<dbReference type="SUPFAM" id="SSF52540">
    <property type="entry name" value="P-loop containing nucleoside triphosphate hydrolases"/>
    <property type="match status" value="1"/>
</dbReference>
<accession>A0A1Y1I4Q7</accession>
<dbReference type="Proteomes" id="UP000054558">
    <property type="component" value="Unassembled WGS sequence"/>
</dbReference>
<proteinExistence type="predicted"/>
<evidence type="ECO:0000313" key="2">
    <source>
        <dbReference type="Proteomes" id="UP000054558"/>
    </source>
</evidence>
<organism evidence="1 2">
    <name type="scientific">Klebsormidium nitens</name>
    <name type="common">Green alga</name>
    <name type="synonym">Ulothrix nitens</name>
    <dbReference type="NCBI Taxonomy" id="105231"/>
    <lineage>
        <taxon>Eukaryota</taxon>
        <taxon>Viridiplantae</taxon>
        <taxon>Streptophyta</taxon>
        <taxon>Klebsormidiophyceae</taxon>
        <taxon>Klebsormidiales</taxon>
        <taxon>Klebsormidiaceae</taxon>
        <taxon>Klebsormidium</taxon>
    </lineage>
</organism>
<keyword evidence="2" id="KW-1185">Reference proteome</keyword>
<dbReference type="AlphaFoldDB" id="A0A1Y1I4Q7"/>